<evidence type="ECO:0000313" key="9">
    <source>
        <dbReference type="Proteomes" id="UP000707356"/>
    </source>
</evidence>
<dbReference type="Proteomes" id="UP000707356">
    <property type="component" value="Unassembled WGS sequence"/>
</dbReference>
<evidence type="ECO:0000256" key="3">
    <source>
        <dbReference type="ARBA" id="ARBA00022692"/>
    </source>
</evidence>
<evidence type="ECO:0000256" key="2">
    <source>
        <dbReference type="ARBA" id="ARBA00022448"/>
    </source>
</evidence>
<name>A0A951P874_9CYAN</name>
<evidence type="ECO:0000256" key="5">
    <source>
        <dbReference type="ARBA" id="ARBA00023136"/>
    </source>
</evidence>
<feature type="transmembrane region" description="Helical" evidence="6">
    <location>
        <begin position="303"/>
        <end position="329"/>
    </location>
</feature>
<reference evidence="8" key="1">
    <citation type="submission" date="2021-05" db="EMBL/GenBank/DDBJ databases">
        <authorList>
            <person name="Pietrasiak N."/>
            <person name="Ward R."/>
            <person name="Stajich J.E."/>
            <person name="Kurbessoian T."/>
        </authorList>
    </citation>
    <scope>NUCLEOTIDE SEQUENCE</scope>
    <source>
        <strain evidence="8">GSE-TBD4-15B</strain>
    </source>
</reference>
<feature type="transmembrane region" description="Helical" evidence="6">
    <location>
        <begin position="279"/>
        <end position="297"/>
    </location>
</feature>
<keyword evidence="4 6" id="KW-1133">Transmembrane helix</keyword>
<feature type="transmembrane region" description="Helical" evidence="6">
    <location>
        <begin position="207"/>
        <end position="225"/>
    </location>
</feature>
<dbReference type="PANTHER" id="PTHR12778">
    <property type="entry name" value="SOLUTE CARRIER FAMILY 33 ACETYL-COA TRANSPORTER -RELATED"/>
    <property type="match status" value="1"/>
</dbReference>
<dbReference type="InterPro" id="IPR020846">
    <property type="entry name" value="MFS_dom"/>
</dbReference>
<dbReference type="InterPro" id="IPR036259">
    <property type="entry name" value="MFS_trans_sf"/>
</dbReference>
<gene>
    <name evidence="8" type="ORF">KME07_05375</name>
</gene>
<feature type="transmembrane region" description="Helical" evidence="6">
    <location>
        <begin position="160"/>
        <end position="180"/>
    </location>
</feature>
<dbReference type="SUPFAM" id="SSF103473">
    <property type="entry name" value="MFS general substrate transporter"/>
    <property type="match status" value="1"/>
</dbReference>
<dbReference type="NCBIfam" id="TIGR00901">
    <property type="entry name" value="2A0125"/>
    <property type="match status" value="1"/>
</dbReference>
<dbReference type="AlphaFoldDB" id="A0A951P874"/>
<evidence type="ECO:0000313" key="8">
    <source>
        <dbReference type="EMBL" id="MBW4464858.1"/>
    </source>
</evidence>
<sequence>MLALGLLGFASGLPLYLTNDTLKAWMTEAGVSLSSIGLFSLVALPYSLKFLWSPLLDRYVPPIWGRRRGWLLITQIGLTLAIAAMALQQPQRALQLLAVNALVIAFFSASQDIAVDAHRTDLLAPAEMGAGTAVYLMGYRAAIILVGAGALILADYLPWGLVYLLMAGLMATCILVTAFAPEPESVAPPSSLAEAVYLPFRDFLQRFGWRQGLAILLFVVLYRYGDALVNSLTTPFLLQLGFSKTAIGTIRVGMGMVASIVGALTGGAILSQIGINRSLWVFGGLQTLSNLAYLGLAQLGQNYLAMVLTINIENFCGGLGTAGFLAFLMSLCNRQFSATQYALLSSLVAVSRDLLTAPAGKIAESLGWSGFFLFTVAAALPGLLLLPFFAPWNAQRQ</sequence>
<dbReference type="PANTHER" id="PTHR12778:SF10">
    <property type="entry name" value="MAJOR FACILITATOR SUPERFAMILY DOMAIN-CONTAINING PROTEIN 3"/>
    <property type="match status" value="1"/>
</dbReference>
<dbReference type="Pfam" id="PF07690">
    <property type="entry name" value="MFS_1"/>
    <property type="match status" value="1"/>
</dbReference>
<dbReference type="PROSITE" id="PS50850">
    <property type="entry name" value="MFS"/>
    <property type="match status" value="1"/>
</dbReference>
<evidence type="ECO:0000256" key="1">
    <source>
        <dbReference type="ARBA" id="ARBA00004651"/>
    </source>
</evidence>
<keyword evidence="2" id="KW-0813">Transport</keyword>
<evidence type="ECO:0000256" key="6">
    <source>
        <dbReference type="SAM" id="Phobius"/>
    </source>
</evidence>
<feature type="domain" description="Major facilitator superfamily (MFS) profile" evidence="7">
    <location>
        <begin position="1"/>
        <end position="394"/>
    </location>
</feature>
<dbReference type="Gene3D" id="1.20.1250.20">
    <property type="entry name" value="MFS general substrate transporter like domains"/>
    <property type="match status" value="2"/>
</dbReference>
<dbReference type="InterPro" id="IPR004752">
    <property type="entry name" value="AmpG_permease/AT-1"/>
</dbReference>
<organism evidence="8 9">
    <name type="scientific">Pegethrix bostrychoides GSE-TBD4-15B</name>
    <dbReference type="NCBI Taxonomy" id="2839662"/>
    <lineage>
        <taxon>Bacteria</taxon>
        <taxon>Bacillati</taxon>
        <taxon>Cyanobacteriota</taxon>
        <taxon>Cyanophyceae</taxon>
        <taxon>Oculatellales</taxon>
        <taxon>Oculatellaceae</taxon>
        <taxon>Pegethrix</taxon>
    </lineage>
</organism>
<protein>
    <submittedName>
        <fullName evidence="8">AmpG family muropeptide MFS transporter</fullName>
    </submittedName>
</protein>
<evidence type="ECO:0000259" key="7">
    <source>
        <dbReference type="PROSITE" id="PS50850"/>
    </source>
</evidence>
<proteinExistence type="predicted"/>
<feature type="transmembrane region" description="Helical" evidence="6">
    <location>
        <begin position="93"/>
        <end position="114"/>
    </location>
</feature>
<feature type="transmembrane region" description="Helical" evidence="6">
    <location>
        <begin position="30"/>
        <end position="48"/>
    </location>
</feature>
<accession>A0A951P874</accession>
<evidence type="ECO:0000256" key="4">
    <source>
        <dbReference type="ARBA" id="ARBA00022989"/>
    </source>
</evidence>
<feature type="transmembrane region" description="Helical" evidence="6">
    <location>
        <begin position="69"/>
        <end position="87"/>
    </location>
</feature>
<dbReference type="GO" id="GO:0005886">
    <property type="term" value="C:plasma membrane"/>
    <property type="evidence" value="ECO:0007669"/>
    <property type="project" value="UniProtKB-SubCell"/>
</dbReference>
<dbReference type="GO" id="GO:0022857">
    <property type="term" value="F:transmembrane transporter activity"/>
    <property type="evidence" value="ECO:0007669"/>
    <property type="project" value="InterPro"/>
</dbReference>
<dbReference type="CDD" id="cd17486">
    <property type="entry name" value="MFS_AmpG_like"/>
    <property type="match status" value="1"/>
</dbReference>
<feature type="transmembrane region" description="Helical" evidence="6">
    <location>
        <begin position="245"/>
        <end position="270"/>
    </location>
</feature>
<keyword evidence="5 6" id="KW-0472">Membrane</keyword>
<comment type="caution">
    <text evidence="8">The sequence shown here is derived from an EMBL/GenBank/DDBJ whole genome shotgun (WGS) entry which is preliminary data.</text>
</comment>
<reference evidence="8" key="2">
    <citation type="journal article" date="2022" name="Microbiol. Resour. Announc.">
        <title>Metagenome Sequencing to Explore Phylogenomics of Terrestrial Cyanobacteria.</title>
        <authorList>
            <person name="Ward R.D."/>
            <person name="Stajich J.E."/>
            <person name="Johansen J.R."/>
            <person name="Huntemann M."/>
            <person name="Clum A."/>
            <person name="Foster B."/>
            <person name="Foster B."/>
            <person name="Roux S."/>
            <person name="Palaniappan K."/>
            <person name="Varghese N."/>
            <person name="Mukherjee S."/>
            <person name="Reddy T.B.K."/>
            <person name="Daum C."/>
            <person name="Copeland A."/>
            <person name="Chen I.A."/>
            <person name="Ivanova N.N."/>
            <person name="Kyrpides N.C."/>
            <person name="Shapiro N."/>
            <person name="Eloe-Fadrosh E.A."/>
            <person name="Pietrasiak N."/>
        </authorList>
    </citation>
    <scope>NUCLEOTIDE SEQUENCE</scope>
    <source>
        <strain evidence="8">GSE-TBD4-15B</strain>
    </source>
</reference>
<keyword evidence="3 6" id="KW-0812">Transmembrane</keyword>
<dbReference type="InterPro" id="IPR011701">
    <property type="entry name" value="MFS"/>
</dbReference>
<feature type="transmembrane region" description="Helical" evidence="6">
    <location>
        <begin position="134"/>
        <end position="154"/>
    </location>
</feature>
<dbReference type="EMBL" id="JAHHHV010000023">
    <property type="protein sequence ID" value="MBW4464858.1"/>
    <property type="molecule type" value="Genomic_DNA"/>
</dbReference>
<feature type="transmembrane region" description="Helical" evidence="6">
    <location>
        <begin position="366"/>
        <end position="390"/>
    </location>
</feature>
<comment type="subcellular location">
    <subcellularLocation>
        <location evidence="1">Cell membrane</location>
        <topology evidence="1">Multi-pass membrane protein</topology>
    </subcellularLocation>
</comment>